<keyword evidence="5 8" id="KW-0812">Transmembrane</keyword>
<evidence type="ECO:0000256" key="6">
    <source>
        <dbReference type="ARBA" id="ARBA00022989"/>
    </source>
</evidence>
<dbReference type="InterPro" id="IPR052017">
    <property type="entry name" value="TSUP"/>
</dbReference>
<evidence type="ECO:0000256" key="5">
    <source>
        <dbReference type="ARBA" id="ARBA00022692"/>
    </source>
</evidence>
<evidence type="ECO:0000256" key="3">
    <source>
        <dbReference type="ARBA" id="ARBA00022448"/>
    </source>
</evidence>
<evidence type="ECO:0000313" key="9">
    <source>
        <dbReference type="EMBL" id="MBF1129911.1"/>
    </source>
</evidence>
<dbReference type="PANTHER" id="PTHR30269:SF0">
    <property type="entry name" value="MEMBRANE TRANSPORTER PROTEIN YFCA-RELATED"/>
    <property type="match status" value="1"/>
</dbReference>
<evidence type="ECO:0000256" key="2">
    <source>
        <dbReference type="ARBA" id="ARBA00009142"/>
    </source>
</evidence>
<feature type="transmembrane region" description="Helical" evidence="8">
    <location>
        <begin position="229"/>
        <end position="249"/>
    </location>
</feature>
<dbReference type="Pfam" id="PF01925">
    <property type="entry name" value="TauE"/>
    <property type="match status" value="1"/>
</dbReference>
<organism evidence="9 10">
    <name type="scientific">Dialister invisus</name>
    <dbReference type="NCBI Taxonomy" id="218538"/>
    <lineage>
        <taxon>Bacteria</taxon>
        <taxon>Bacillati</taxon>
        <taxon>Bacillota</taxon>
        <taxon>Negativicutes</taxon>
        <taxon>Veillonellales</taxon>
        <taxon>Veillonellaceae</taxon>
        <taxon>Dialister</taxon>
    </lineage>
</organism>
<feature type="transmembrane region" description="Helical" evidence="8">
    <location>
        <begin position="186"/>
        <end position="209"/>
    </location>
</feature>
<evidence type="ECO:0000256" key="4">
    <source>
        <dbReference type="ARBA" id="ARBA00022475"/>
    </source>
</evidence>
<keyword evidence="7 8" id="KW-0472">Membrane</keyword>
<evidence type="ECO:0000313" key="10">
    <source>
        <dbReference type="Proteomes" id="UP000757890"/>
    </source>
</evidence>
<comment type="subcellular location">
    <subcellularLocation>
        <location evidence="1 8">Cell membrane</location>
        <topology evidence="1 8">Multi-pass membrane protein</topology>
    </subcellularLocation>
</comment>
<proteinExistence type="inferred from homology"/>
<keyword evidence="6 8" id="KW-1133">Transmembrane helix</keyword>
<dbReference type="GO" id="GO:0005886">
    <property type="term" value="C:plasma membrane"/>
    <property type="evidence" value="ECO:0007669"/>
    <property type="project" value="UniProtKB-SubCell"/>
</dbReference>
<protein>
    <recommendedName>
        <fullName evidence="8">Probable membrane transporter protein</fullName>
    </recommendedName>
</protein>
<accession>A0A930B8G0</accession>
<dbReference type="RefSeq" id="WP_276640601.1">
    <property type="nucleotide sequence ID" value="NZ_CAUQCT010000008.1"/>
</dbReference>
<dbReference type="PANTHER" id="PTHR30269">
    <property type="entry name" value="TRANSMEMBRANE PROTEIN YFCA"/>
    <property type="match status" value="1"/>
</dbReference>
<sequence length="251" mass="26805">MDLLAYIIICPLVFLAGFVDAVAGGGGLISLPAYIIAGIPVHNSIATNKLSSCMGTLLTTGKFAKDGLIPWKSALAGVIFAFAGSSLGAHIALILDARIFMTAMLFILPITAFYVTRKKSMAEKEPFPFQKTVLLSCTMAFVIGIYDGFYGPGTGTFLILLLMGVAHVRLKEANGITKVINSTTNLAALFVFLANDVVLLSLGLVAGLFNMAGNYFGARYFEKGGAQNVKPVIIIVLTVFFAKVVYELFLR</sequence>
<keyword evidence="3" id="KW-0813">Transport</keyword>
<feature type="transmembrane region" description="Helical" evidence="8">
    <location>
        <begin position="152"/>
        <end position="170"/>
    </location>
</feature>
<evidence type="ECO:0000256" key="7">
    <source>
        <dbReference type="ARBA" id="ARBA00023136"/>
    </source>
</evidence>
<comment type="similarity">
    <text evidence="2 8">Belongs to the 4-toluene sulfonate uptake permease (TSUP) (TC 2.A.102) family.</text>
</comment>
<feature type="transmembrane region" description="Helical" evidence="8">
    <location>
        <begin position="99"/>
        <end position="116"/>
    </location>
</feature>
<dbReference type="InterPro" id="IPR002781">
    <property type="entry name" value="TM_pro_TauE-like"/>
</dbReference>
<comment type="caution">
    <text evidence="9">The sequence shown here is derived from an EMBL/GenBank/DDBJ whole genome shotgun (WGS) entry which is preliminary data.</text>
</comment>
<keyword evidence="4 8" id="KW-1003">Cell membrane</keyword>
<reference evidence="9" key="1">
    <citation type="submission" date="2020-04" db="EMBL/GenBank/DDBJ databases">
        <title>Deep metagenomics examines the oral microbiome during advanced dental caries in children, revealing novel taxa and co-occurrences with host molecules.</title>
        <authorList>
            <person name="Baker J.L."/>
            <person name="Morton J.T."/>
            <person name="Dinis M."/>
            <person name="Alvarez R."/>
            <person name="Tran N.C."/>
            <person name="Knight R."/>
            <person name="Edlund A."/>
        </authorList>
    </citation>
    <scope>NUCLEOTIDE SEQUENCE</scope>
    <source>
        <strain evidence="9">JCVI_32_bin.14</strain>
    </source>
</reference>
<dbReference type="EMBL" id="JABZMK010000067">
    <property type="protein sequence ID" value="MBF1129911.1"/>
    <property type="molecule type" value="Genomic_DNA"/>
</dbReference>
<gene>
    <name evidence="9" type="ORF">HXL70_07725</name>
</gene>
<evidence type="ECO:0000256" key="1">
    <source>
        <dbReference type="ARBA" id="ARBA00004651"/>
    </source>
</evidence>
<dbReference type="Proteomes" id="UP000757890">
    <property type="component" value="Unassembled WGS sequence"/>
</dbReference>
<feature type="transmembrane region" description="Helical" evidence="8">
    <location>
        <begin position="71"/>
        <end position="93"/>
    </location>
</feature>
<dbReference type="AlphaFoldDB" id="A0A930B8G0"/>
<evidence type="ECO:0000256" key="8">
    <source>
        <dbReference type="RuleBase" id="RU363041"/>
    </source>
</evidence>
<name>A0A930B8G0_9FIRM</name>